<organism evidence="2 3">
    <name type="scientific">Apostasia shenzhenica</name>
    <dbReference type="NCBI Taxonomy" id="1088818"/>
    <lineage>
        <taxon>Eukaryota</taxon>
        <taxon>Viridiplantae</taxon>
        <taxon>Streptophyta</taxon>
        <taxon>Embryophyta</taxon>
        <taxon>Tracheophyta</taxon>
        <taxon>Spermatophyta</taxon>
        <taxon>Magnoliopsida</taxon>
        <taxon>Liliopsida</taxon>
        <taxon>Asparagales</taxon>
        <taxon>Orchidaceae</taxon>
        <taxon>Apostasioideae</taxon>
        <taxon>Apostasia</taxon>
    </lineage>
</organism>
<accession>A0A2H9ZTL9</accession>
<sequence length="110" mass="12753">MDSRDQLLLLCDQFRSHLHFPPAVRLMRVPTETYTPQEYELFTLRGLVRHSPFNLMVYTSYYDPGDLSAYYHYGLHQTQFDIDPSALPIDQDQGQEDSVDDDDDGDAHAL</sequence>
<name>A0A2H9ZTL9_9ASPA</name>
<evidence type="ECO:0000313" key="2">
    <source>
        <dbReference type="EMBL" id="PKA46639.1"/>
    </source>
</evidence>
<evidence type="ECO:0000256" key="1">
    <source>
        <dbReference type="SAM" id="MobiDB-lite"/>
    </source>
</evidence>
<reference evidence="2 3" key="1">
    <citation type="journal article" date="2017" name="Nature">
        <title>The Apostasia genome and the evolution of orchids.</title>
        <authorList>
            <person name="Zhang G.Q."/>
            <person name="Liu K.W."/>
            <person name="Li Z."/>
            <person name="Lohaus R."/>
            <person name="Hsiao Y.Y."/>
            <person name="Niu S.C."/>
            <person name="Wang J.Y."/>
            <person name="Lin Y.C."/>
            <person name="Xu Q."/>
            <person name="Chen L.J."/>
            <person name="Yoshida K."/>
            <person name="Fujiwara S."/>
            <person name="Wang Z.W."/>
            <person name="Zhang Y.Q."/>
            <person name="Mitsuda N."/>
            <person name="Wang M."/>
            <person name="Liu G.H."/>
            <person name="Pecoraro L."/>
            <person name="Huang H.X."/>
            <person name="Xiao X.J."/>
            <person name="Lin M."/>
            <person name="Wu X.Y."/>
            <person name="Wu W.L."/>
            <person name="Chen Y.Y."/>
            <person name="Chang S.B."/>
            <person name="Sakamoto S."/>
            <person name="Ohme-Takagi M."/>
            <person name="Yagi M."/>
            <person name="Zeng S.J."/>
            <person name="Shen C.Y."/>
            <person name="Yeh C.M."/>
            <person name="Luo Y.B."/>
            <person name="Tsai W.C."/>
            <person name="Van de Peer Y."/>
            <person name="Liu Z.J."/>
        </authorList>
    </citation>
    <scope>NUCLEOTIDE SEQUENCE [LARGE SCALE GENOMIC DNA]</scope>
    <source>
        <strain evidence="3">cv. Shenzhen</strain>
        <tissue evidence="2">Stem</tissue>
    </source>
</reference>
<protein>
    <submittedName>
        <fullName evidence="2">Uncharacterized protein</fullName>
    </submittedName>
</protein>
<feature type="region of interest" description="Disordered" evidence="1">
    <location>
        <begin position="84"/>
        <end position="110"/>
    </location>
</feature>
<evidence type="ECO:0000313" key="3">
    <source>
        <dbReference type="Proteomes" id="UP000236161"/>
    </source>
</evidence>
<gene>
    <name evidence="2" type="ORF">AXF42_Ash019380</name>
</gene>
<proteinExistence type="predicted"/>
<dbReference type="Proteomes" id="UP000236161">
    <property type="component" value="Unassembled WGS sequence"/>
</dbReference>
<keyword evidence="3" id="KW-1185">Reference proteome</keyword>
<dbReference type="AlphaFoldDB" id="A0A2H9ZTL9"/>
<dbReference type="EMBL" id="KZ454129">
    <property type="protein sequence ID" value="PKA46639.1"/>
    <property type="molecule type" value="Genomic_DNA"/>
</dbReference>
<feature type="compositionally biased region" description="Acidic residues" evidence="1">
    <location>
        <begin position="93"/>
        <end position="110"/>
    </location>
</feature>